<keyword evidence="2" id="KW-1185">Reference proteome</keyword>
<feature type="non-terminal residue" evidence="1">
    <location>
        <position position="67"/>
    </location>
</feature>
<organism evidence="1 2">
    <name type="scientific">Dendrothele bispora (strain CBS 962.96)</name>
    <dbReference type="NCBI Taxonomy" id="1314807"/>
    <lineage>
        <taxon>Eukaryota</taxon>
        <taxon>Fungi</taxon>
        <taxon>Dikarya</taxon>
        <taxon>Basidiomycota</taxon>
        <taxon>Agaricomycotina</taxon>
        <taxon>Agaricomycetes</taxon>
        <taxon>Agaricomycetidae</taxon>
        <taxon>Agaricales</taxon>
        <taxon>Agaricales incertae sedis</taxon>
        <taxon>Dendrothele</taxon>
    </lineage>
</organism>
<sequence length="67" mass="7779">KRISSWRADPTLQDGWAYYIEMGPYFEWVRKMKEQKEMCSCTGLTALDHANTKFHEGYEDTGKDAGV</sequence>
<accession>A0A4V4HDT8</accession>
<feature type="non-terminal residue" evidence="1">
    <location>
        <position position="1"/>
    </location>
</feature>
<dbReference type="AlphaFoldDB" id="A0A4V4HDT8"/>
<dbReference type="OrthoDB" id="3192989at2759"/>
<reference evidence="1 2" key="1">
    <citation type="journal article" date="2019" name="Nat. Ecol. Evol.">
        <title>Megaphylogeny resolves global patterns of mushroom evolution.</title>
        <authorList>
            <person name="Varga T."/>
            <person name="Krizsan K."/>
            <person name="Foldi C."/>
            <person name="Dima B."/>
            <person name="Sanchez-Garcia M."/>
            <person name="Sanchez-Ramirez S."/>
            <person name="Szollosi G.J."/>
            <person name="Szarkandi J.G."/>
            <person name="Papp V."/>
            <person name="Albert L."/>
            <person name="Andreopoulos W."/>
            <person name="Angelini C."/>
            <person name="Antonin V."/>
            <person name="Barry K.W."/>
            <person name="Bougher N.L."/>
            <person name="Buchanan P."/>
            <person name="Buyck B."/>
            <person name="Bense V."/>
            <person name="Catcheside P."/>
            <person name="Chovatia M."/>
            <person name="Cooper J."/>
            <person name="Damon W."/>
            <person name="Desjardin D."/>
            <person name="Finy P."/>
            <person name="Geml J."/>
            <person name="Haridas S."/>
            <person name="Hughes K."/>
            <person name="Justo A."/>
            <person name="Karasinski D."/>
            <person name="Kautmanova I."/>
            <person name="Kiss B."/>
            <person name="Kocsube S."/>
            <person name="Kotiranta H."/>
            <person name="LaButti K.M."/>
            <person name="Lechner B.E."/>
            <person name="Liimatainen K."/>
            <person name="Lipzen A."/>
            <person name="Lukacs Z."/>
            <person name="Mihaltcheva S."/>
            <person name="Morgado L.N."/>
            <person name="Niskanen T."/>
            <person name="Noordeloos M.E."/>
            <person name="Ohm R.A."/>
            <person name="Ortiz-Santana B."/>
            <person name="Ovrebo C."/>
            <person name="Racz N."/>
            <person name="Riley R."/>
            <person name="Savchenko A."/>
            <person name="Shiryaev A."/>
            <person name="Soop K."/>
            <person name="Spirin V."/>
            <person name="Szebenyi C."/>
            <person name="Tomsovsky M."/>
            <person name="Tulloss R.E."/>
            <person name="Uehling J."/>
            <person name="Grigoriev I.V."/>
            <person name="Vagvolgyi C."/>
            <person name="Papp T."/>
            <person name="Martin F.M."/>
            <person name="Miettinen O."/>
            <person name="Hibbett D.S."/>
            <person name="Nagy L.G."/>
        </authorList>
    </citation>
    <scope>NUCLEOTIDE SEQUENCE [LARGE SCALE GENOMIC DNA]</scope>
    <source>
        <strain evidence="1 2">CBS 962.96</strain>
    </source>
</reference>
<gene>
    <name evidence="1" type="ORF">K435DRAFT_589111</name>
</gene>
<dbReference type="EMBL" id="ML179407">
    <property type="protein sequence ID" value="THU88515.1"/>
    <property type="molecule type" value="Genomic_DNA"/>
</dbReference>
<protein>
    <submittedName>
        <fullName evidence="1">Uncharacterized protein</fullName>
    </submittedName>
</protein>
<evidence type="ECO:0000313" key="2">
    <source>
        <dbReference type="Proteomes" id="UP000297245"/>
    </source>
</evidence>
<evidence type="ECO:0000313" key="1">
    <source>
        <dbReference type="EMBL" id="THU88515.1"/>
    </source>
</evidence>
<proteinExistence type="predicted"/>
<name>A0A4V4HDT8_DENBC</name>
<dbReference type="Proteomes" id="UP000297245">
    <property type="component" value="Unassembled WGS sequence"/>
</dbReference>